<dbReference type="InterPro" id="IPR002018">
    <property type="entry name" value="CarbesteraseB"/>
</dbReference>
<dbReference type="OrthoDB" id="408631at2759"/>
<evidence type="ECO:0000256" key="1">
    <source>
        <dbReference type="ARBA" id="ARBA00005964"/>
    </source>
</evidence>
<evidence type="ECO:0000256" key="7">
    <source>
        <dbReference type="PIRSR" id="PIRSR600997-1"/>
    </source>
</evidence>
<evidence type="ECO:0000256" key="3">
    <source>
        <dbReference type="ARBA" id="ARBA00022801"/>
    </source>
</evidence>
<dbReference type="AlphaFoldDB" id="A0A7R9L8B9"/>
<dbReference type="InterPro" id="IPR000997">
    <property type="entry name" value="Cholinesterase"/>
</dbReference>
<reference evidence="10" key="1">
    <citation type="submission" date="2020-11" db="EMBL/GenBank/DDBJ databases">
        <authorList>
            <person name="Tran Van P."/>
        </authorList>
    </citation>
    <scope>NUCLEOTIDE SEQUENCE</scope>
</reference>
<evidence type="ECO:0000259" key="9">
    <source>
        <dbReference type="Pfam" id="PF00135"/>
    </source>
</evidence>
<dbReference type="GO" id="GO:0003990">
    <property type="term" value="F:acetylcholinesterase activity"/>
    <property type="evidence" value="ECO:0007669"/>
    <property type="project" value="UniProtKB-EC"/>
</dbReference>
<feature type="domain" description="Carboxylesterase type B" evidence="9">
    <location>
        <begin position="298"/>
        <end position="439"/>
    </location>
</feature>
<feature type="active site" description="Charge relay system" evidence="7">
    <location>
        <position position="301"/>
    </location>
</feature>
<dbReference type="Gene3D" id="3.40.50.1820">
    <property type="entry name" value="alpha/beta hydrolase"/>
    <property type="match status" value="2"/>
</dbReference>
<dbReference type="GO" id="GO:0005615">
    <property type="term" value="C:extracellular space"/>
    <property type="evidence" value="ECO:0007669"/>
    <property type="project" value="TreeGrafter"/>
</dbReference>
<evidence type="ECO:0000256" key="6">
    <source>
        <dbReference type="ARBA" id="ARBA00048484"/>
    </source>
</evidence>
<evidence type="ECO:0000256" key="2">
    <source>
        <dbReference type="ARBA" id="ARBA00022487"/>
    </source>
</evidence>
<evidence type="ECO:0000256" key="5">
    <source>
        <dbReference type="ARBA" id="ARBA00023180"/>
    </source>
</evidence>
<keyword evidence="11" id="KW-1185">Reference proteome</keyword>
<evidence type="ECO:0000256" key="4">
    <source>
        <dbReference type="ARBA" id="ARBA00023157"/>
    </source>
</evidence>
<dbReference type="Pfam" id="PF00135">
    <property type="entry name" value="COesterase"/>
    <property type="match status" value="2"/>
</dbReference>
<dbReference type="Proteomes" id="UP000759131">
    <property type="component" value="Unassembled WGS sequence"/>
</dbReference>
<comment type="catalytic activity">
    <reaction evidence="6">
        <text>acetylcholine + H2O = choline + acetate + H(+)</text>
        <dbReference type="Rhea" id="RHEA:17561"/>
        <dbReference type="ChEBI" id="CHEBI:15354"/>
        <dbReference type="ChEBI" id="CHEBI:15355"/>
        <dbReference type="ChEBI" id="CHEBI:15377"/>
        <dbReference type="ChEBI" id="CHEBI:15378"/>
        <dbReference type="ChEBI" id="CHEBI:30089"/>
        <dbReference type="EC" id="3.1.1.7"/>
    </reaction>
</comment>
<sequence length="486" mass="53622">MGIDVNTSSGSVRGQTLHVLNRKIHQFLNIPYAKPPLGPFRFAPPVPLKAPKEGIIDDTKVGNSCIQSLKSRMNSDNIMTISEDCLVLNIWTPNTASSGPKGVVALNAVMFYIYGGGLYSGTIFHEYLNGSLLATNGVVLVAANYRVGPLGFLYGGGDQTAPGNAGFYDQLLALKWIRENIDLFGGDKDRITIFGMSAGSWSVSAHILSPLSKGLFKRAIMQSGSVMHNRDRPALSTVEALQRAKQLTRRLNCDEFDYKWLDCLRAIDDPNLFVETPVSGHIGVTHAVFGTEFLPRTVKDEGTMFAPVLYRPLKPDITEHQFRGIVANLSAEYHNIDVDKVCDHYLNGVHKTNSSQLKAELSALYGDLVFTCPTYRFAKSYANSGRNAVYFYRFNFKSQFLAKQYGCVGGDVCHALDVPFVWGSPLSKPHEVWPQFWDKSVIRVKDLNPNDMSVADIECDDNSPAVCADKTGGQQSVRICRAVDCE</sequence>
<feature type="non-terminal residue" evidence="10">
    <location>
        <position position="1"/>
    </location>
</feature>
<dbReference type="EMBL" id="CAJPIZ010017808">
    <property type="protein sequence ID" value="CAG2116270.1"/>
    <property type="molecule type" value="Genomic_DNA"/>
</dbReference>
<keyword evidence="2" id="KW-0719">Serine esterase</keyword>
<name>A0A7R9L8B9_9ACAR</name>
<comment type="similarity">
    <text evidence="1 8">Belongs to the type-B carboxylesterase/lipase family.</text>
</comment>
<dbReference type="InterPro" id="IPR019826">
    <property type="entry name" value="Carboxylesterase_B_AS"/>
</dbReference>
<dbReference type="GO" id="GO:0005886">
    <property type="term" value="C:plasma membrane"/>
    <property type="evidence" value="ECO:0007669"/>
    <property type="project" value="TreeGrafter"/>
</dbReference>
<dbReference type="InterPro" id="IPR050654">
    <property type="entry name" value="AChE-related_enzymes"/>
</dbReference>
<feature type="active site" description="Charge relay system" evidence="7">
    <location>
        <position position="414"/>
    </location>
</feature>
<protein>
    <recommendedName>
        <fullName evidence="8">Carboxylic ester hydrolase</fullName>
        <ecNumber evidence="8">3.1.1.-</ecNumber>
    </recommendedName>
</protein>
<evidence type="ECO:0000256" key="8">
    <source>
        <dbReference type="RuleBase" id="RU361235"/>
    </source>
</evidence>
<organism evidence="10">
    <name type="scientific">Medioppia subpectinata</name>
    <dbReference type="NCBI Taxonomy" id="1979941"/>
    <lineage>
        <taxon>Eukaryota</taxon>
        <taxon>Metazoa</taxon>
        <taxon>Ecdysozoa</taxon>
        <taxon>Arthropoda</taxon>
        <taxon>Chelicerata</taxon>
        <taxon>Arachnida</taxon>
        <taxon>Acari</taxon>
        <taxon>Acariformes</taxon>
        <taxon>Sarcoptiformes</taxon>
        <taxon>Oribatida</taxon>
        <taxon>Brachypylina</taxon>
        <taxon>Oppioidea</taxon>
        <taxon>Oppiidae</taxon>
        <taxon>Medioppia</taxon>
    </lineage>
</organism>
<feature type="active site" description="Acyl-ester intermediate" evidence="7">
    <location>
        <position position="197"/>
    </location>
</feature>
<dbReference type="GO" id="GO:0019695">
    <property type="term" value="P:choline metabolic process"/>
    <property type="evidence" value="ECO:0007669"/>
    <property type="project" value="TreeGrafter"/>
</dbReference>
<keyword evidence="5" id="KW-0325">Glycoprotein</keyword>
<dbReference type="EC" id="3.1.1.-" evidence="8"/>
<dbReference type="PANTHER" id="PTHR43918:SF4">
    <property type="entry name" value="CARBOXYLIC ESTER HYDROLASE"/>
    <property type="match status" value="1"/>
</dbReference>
<evidence type="ECO:0000313" key="11">
    <source>
        <dbReference type="Proteomes" id="UP000759131"/>
    </source>
</evidence>
<dbReference type="SUPFAM" id="SSF53474">
    <property type="entry name" value="alpha/beta-Hydrolases"/>
    <property type="match status" value="1"/>
</dbReference>
<dbReference type="PRINTS" id="PR00878">
    <property type="entry name" value="CHOLNESTRASE"/>
</dbReference>
<keyword evidence="4" id="KW-1015">Disulfide bond</keyword>
<dbReference type="EMBL" id="OC872383">
    <property type="protein sequence ID" value="CAD7635840.1"/>
    <property type="molecule type" value="Genomic_DNA"/>
</dbReference>
<accession>A0A7R9L8B9</accession>
<feature type="domain" description="Carboxylesterase type B" evidence="9">
    <location>
        <begin position="5"/>
        <end position="278"/>
    </location>
</feature>
<evidence type="ECO:0000313" key="10">
    <source>
        <dbReference type="EMBL" id="CAD7635840.1"/>
    </source>
</evidence>
<dbReference type="PANTHER" id="PTHR43918">
    <property type="entry name" value="ACETYLCHOLINESTERASE"/>
    <property type="match status" value="1"/>
</dbReference>
<proteinExistence type="inferred from homology"/>
<dbReference type="PROSITE" id="PS00122">
    <property type="entry name" value="CARBOXYLESTERASE_B_1"/>
    <property type="match status" value="1"/>
</dbReference>
<keyword evidence="3 8" id="KW-0378">Hydrolase</keyword>
<gene>
    <name evidence="10" type="ORF">OSB1V03_LOCUS16231</name>
</gene>
<dbReference type="InterPro" id="IPR029058">
    <property type="entry name" value="AB_hydrolase_fold"/>
</dbReference>
<dbReference type="GO" id="GO:0006581">
    <property type="term" value="P:acetylcholine catabolic process"/>
    <property type="evidence" value="ECO:0007669"/>
    <property type="project" value="TreeGrafter"/>
</dbReference>